<evidence type="ECO:0000256" key="1">
    <source>
        <dbReference type="ARBA" id="ARBA00001970"/>
    </source>
</evidence>
<gene>
    <name evidence="12" type="ORF">KDL01_14430</name>
</gene>
<dbReference type="Pfam" id="PF04261">
    <property type="entry name" value="Dyp_perox_N"/>
    <property type="match status" value="1"/>
</dbReference>
<dbReference type="SUPFAM" id="SSF54909">
    <property type="entry name" value="Dimeric alpha+beta barrel"/>
    <property type="match status" value="1"/>
</dbReference>
<dbReference type="PROSITE" id="PS51404">
    <property type="entry name" value="DYP_PEROXIDASE"/>
    <property type="match status" value="1"/>
</dbReference>
<evidence type="ECO:0000256" key="5">
    <source>
        <dbReference type="ARBA" id="ARBA00022729"/>
    </source>
</evidence>
<feature type="transmembrane region" description="Helical" evidence="9">
    <location>
        <begin position="12"/>
        <end position="34"/>
    </location>
</feature>
<dbReference type="NCBIfam" id="TIGR01413">
    <property type="entry name" value="Dyp_perox_fam"/>
    <property type="match status" value="1"/>
</dbReference>
<evidence type="ECO:0000256" key="8">
    <source>
        <dbReference type="ARBA" id="ARBA00025737"/>
    </source>
</evidence>
<dbReference type="Proteomes" id="UP000675781">
    <property type="component" value="Unassembled WGS sequence"/>
</dbReference>
<evidence type="ECO:0000256" key="6">
    <source>
        <dbReference type="ARBA" id="ARBA00023002"/>
    </source>
</evidence>
<dbReference type="InterPro" id="IPR048327">
    <property type="entry name" value="Dyp_perox_N"/>
</dbReference>
<evidence type="ECO:0000256" key="2">
    <source>
        <dbReference type="ARBA" id="ARBA00022559"/>
    </source>
</evidence>
<feature type="domain" description="Dyp-type peroxidase N-terminal" evidence="10">
    <location>
        <begin position="59"/>
        <end position="202"/>
    </location>
</feature>
<dbReference type="GO" id="GO:0005829">
    <property type="term" value="C:cytosol"/>
    <property type="evidence" value="ECO:0007669"/>
    <property type="project" value="TreeGrafter"/>
</dbReference>
<dbReference type="EMBL" id="JAGSOG010000059">
    <property type="protein sequence ID" value="MBR7834468.1"/>
    <property type="molecule type" value="Genomic_DNA"/>
</dbReference>
<dbReference type="InterPro" id="IPR048328">
    <property type="entry name" value="Dyp_perox_C"/>
</dbReference>
<keyword evidence="4" id="KW-0479">Metal-binding</keyword>
<keyword evidence="13" id="KW-1185">Reference proteome</keyword>
<keyword evidence="5" id="KW-0732">Signal</keyword>
<name>A0A941EQ44_9ACTN</name>
<evidence type="ECO:0000313" key="12">
    <source>
        <dbReference type="EMBL" id="MBR7834468.1"/>
    </source>
</evidence>
<dbReference type="AlphaFoldDB" id="A0A941EQ44"/>
<keyword evidence="9" id="KW-0472">Membrane</keyword>
<dbReference type="RefSeq" id="WP_212528988.1">
    <property type="nucleotide sequence ID" value="NZ_JAGSOG010000059.1"/>
</dbReference>
<evidence type="ECO:0000313" key="13">
    <source>
        <dbReference type="Proteomes" id="UP000675781"/>
    </source>
</evidence>
<dbReference type="InterPro" id="IPR006314">
    <property type="entry name" value="Dyp_peroxidase"/>
</dbReference>
<proteinExistence type="inferred from homology"/>
<feature type="domain" description="Dyp-type peroxidase C-terminal" evidence="11">
    <location>
        <begin position="215"/>
        <end position="397"/>
    </location>
</feature>
<keyword evidence="3" id="KW-0349">Heme</keyword>
<accession>A0A941EQ44</accession>
<keyword evidence="9" id="KW-1133">Transmembrane helix</keyword>
<dbReference type="PANTHER" id="PTHR30521">
    <property type="entry name" value="DEFERROCHELATASE/PEROXIDASE"/>
    <property type="match status" value="1"/>
</dbReference>
<evidence type="ECO:0000259" key="11">
    <source>
        <dbReference type="Pfam" id="PF20628"/>
    </source>
</evidence>
<keyword evidence="7" id="KW-0408">Iron</keyword>
<dbReference type="GO" id="GO:0004601">
    <property type="term" value="F:peroxidase activity"/>
    <property type="evidence" value="ECO:0007669"/>
    <property type="project" value="UniProtKB-KW"/>
</dbReference>
<dbReference type="InterPro" id="IPR006311">
    <property type="entry name" value="TAT_signal"/>
</dbReference>
<protein>
    <submittedName>
        <fullName evidence="12">Dyp-type peroxidase</fullName>
    </submittedName>
</protein>
<reference evidence="12" key="1">
    <citation type="submission" date="2021-04" db="EMBL/GenBank/DDBJ databases">
        <title>Genome based classification of Actinospica acidithermotolerans sp. nov., an actinobacterium isolated from an Indonesian hot spring.</title>
        <authorList>
            <person name="Kusuma A.B."/>
            <person name="Putra K.E."/>
            <person name="Nafisah S."/>
            <person name="Loh J."/>
            <person name="Nouioui I."/>
            <person name="Goodfellow M."/>
        </authorList>
    </citation>
    <scope>NUCLEOTIDE SEQUENCE</scope>
    <source>
        <strain evidence="12">CSCA 57</strain>
    </source>
</reference>
<evidence type="ECO:0000259" key="10">
    <source>
        <dbReference type="Pfam" id="PF04261"/>
    </source>
</evidence>
<dbReference type="InterPro" id="IPR011008">
    <property type="entry name" value="Dimeric_a/b-barrel"/>
</dbReference>
<comment type="cofactor">
    <cofactor evidence="1">
        <name>heme b</name>
        <dbReference type="ChEBI" id="CHEBI:60344"/>
    </cofactor>
</comment>
<keyword evidence="6" id="KW-0560">Oxidoreductase</keyword>
<comment type="similarity">
    <text evidence="8">Belongs to the DyP-type peroxidase family.</text>
</comment>
<evidence type="ECO:0000256" key="9">
    <source>
        <dbReference type="SAM" id="Phobius"/>
    </source>
</evidence>
<sequence>MPEAGALSRRRLFAYTGAVGAAGIAVGAAGAAIASDTPSAASAAPVVGDEQLAFYGTHQPGIAAPAQTQGWLTAFDLAPGATLAQVKDLFQQWSTIAATTMAGRSLSSGDDAMAYGRGPSGLSVTVGVGASLLTKLGLEDRIPKALDPLPAFLNDALVPAASDGDLCVLVGANDGLVAAHTLRALQRAAAAHTTQRWQVNGFADAAGSMPSPTSTPRNLMGQLDGTGNPKQGTASFDQTVYVPATADPAWMRGGSYLVFRKIRMLLEDWDTLDRAGQEAVIGRDKLTGAPLSGGSEFTAPDYDKFTASGAFAIPAGAHIRQASAQSNNGASILRRAFNYYDGPRADGSPDAGLIFLAFQADPATGFTVIQQRLSGADSLSTFIRHEASGLFAILPGCADGDYLGRELFEGGADGSG</sequence>
<evidence type="ECO:0000256" key="7">
    <source>
        <dbReference type="ARBA" id="ARBA00023004"/>
    </source>
</evidence>
<keyword evidence="2 12" id="KW-0575">Peroxidase</keyword>
<evidence type="ECO:0000256" key="3">
    <source>
        <dbReference type="ARBA" id="ARBA00022617"/>
    </source>
</evidence>
<keyword evidence="9" id="KW-0812">Transmembrane</keyword>
<dbReference type="PROSITE" id="PS51318">
    <property type="entry name" value="TAT"/>
    <property type="match status" value="1"/>
</dbReference>
<organism evidence="12 13">
    <name type="scientific">Actinospica durhamensis</name>
    <dbReference type="NCBI Taxonomy" id="1508375"/>
    <lineage>
        <taxon>Bacteria</taxon>
        <taxon>Bacillati</taxon>
        <taxon>Actinomycetota</taxon>
        <taxon>Actinomycetes</taxon>
        <taxon>Catenulisporales</taxon>
        <taxon>Actinospicaceae</taxon>
        <taxon>Actinospica</taxon>
    </lineage>
</organism>
<evidence type="ECO:0000256" key="4">
    <source>
        <dbReference type="ARBA" id="ARBA00022723"/>
    </source>
</evidence>
<dbReference type="Pfam" id="PF20628">
    <property type="entry name" value="Dyp_perox_C"/>
    <property type="match status" value="1"/>
</dbReference>
<comment type="caution">
    <text evidence="12">The sequence shown here is derived from an EMBL/GenBank/DDBJ whole genome shotgun (WGS) entry which is preliminary data.</text>
</comment>
<dbReference type="GO" id="GO:0046872">
    <property type="term" value="F:metal ion binding"/>
    <property type="evidence" value="ECO:0007669"/>
    <property type="project" value="UniProtKB-KW"/>
</dbReference>
<dbReference type="PANTHER" id="PTHR30521:SF4">
    <property type="entry name" value="DEFERROCHELATASE"/>
    <property type="match status" value="1"/>
</dbReference>
<dbReference type="GO" id="GO:0020037">
    <property type="term" value="F:heme binding"/>
    <property type="evidence" value="ECO:0007669"/>
    <property type="project" value="InterPro"/>
</dbReference>